<feature type="compositionally biased region" description="Basic and acidic residues" evidence="4">
    <location>
        <begin position="360"/>
        <end position="379"/>
    </location>
</feature>
<evidence type="ECO:0000256" key="5">
    <source>
        <dbReference type="SAM" id="SignalP"/>
    </source>
</evidence>
<dbReference type="PANTHER" id="PTHR46698">
    <property type="entry name" value="CROSSVEINLESS 2"/>
    <property type="match status" value="1"/>
</dbReference>
<dbReference type="SMART" id="SM00214">
    <property type="entry name" value="VWC"/>
    <property type="match status" value="2"/>
</dbReference>
<feature type="region of interest" description="Disordered" evidence="4">
    <location>
        <begin position="1042"/>
        <end position="1064"/>
    </location>
</feature>
<sequence length="1362" mass="150060">MMSHAVCVILCMTLWLVLALAEATDAQSCTYAKKVYSHGSSVKMDEPCLTCSCVRGQLVCHLRMCPSLPDITRKGCRIDKLPEKCCPHIVCDSTNTTTNGFGKFIHTNQVGRKDDTNFTPQIIKSSAIETRPYKGGCKVDESFFADGSALPSSFHCTNCYCLKGDVRCIRPKCHLNITGCQPKYNHQHACCPTHYDCNSLNMSTFQEQITQPTVIRKVCFWNSRRYADGTRIPTNDPCRSCFCVHGTVKCTTQECAPPVKGCTPIRQKGFCCPLEYDCEEEVETELSITESSNPKDSDSILSSKIRGNDRVIDFPYDQLGNDYQLVKRTPSGRETLPESRSNDRIKSVKGLMRPTAKLPSEFKYDENHRQEKSQAESKKPTRSATSMHYFPPRGNNRRILFSKRQRSSTTTETSTPGNLDTDDTTFSESTKEVIKSTVSPKTKNTYKPRRKSTVRVTSAPVTKPVTSARQRKKTTVVNKDFTVHVDTKTTLAVKSSKSTTKRAAPEMTTPLAVKIENITHSRTHVPISQETSTYTGSPESHHEGYHVLDAGESYNDGFDDFHEESAFGIEWPALAANVFDYFKEEGHASIENEEIEEKSAVTEKDNKVNITRNIPTTAVPIKFSSETTKTSTTTAPTTTTFEPTTPVPTTPASTTPAPTSPAPTSPAPTSPAPTSPAPTSPAPTSPAPTSPAPTSPAPTTPASTTQAPTTTSSERSTQAVTKTRISTFNELTTETHKNDNKATIQKLGLNTDETMHDSSEDKTIFLRRVGLNFQVSPQKSPQPGINWTSRLVPEGHPAADASASARFSKTGSATIQKLPHYEGRGITRFLTGEEDNLQASRSEKEVSTEDSSIMDEVDIPISEDSPAFQVIPFLPEDAVFKEQQQSNINKNWQSVTMETEISSVSPAVTSTEKITVSSNDINKSLKNDPIDIISRIHSEASSKSEIVSTESYLSRWVPIRLEDPLTHTQNKEINNKSITSSKSASDFEEEADESSPSLLGLLSLFGFSGLGGARKANTDNQSQIPVTSTTPQLLTTQESNRWLPLRPGSDNGKTDSSSSTMKDHFMNQPLSTAALQMRLPNATGNMFLIGQPKEEIVPIPVDHMDEHWTTKPTTTTEPLLKLILSHIHNSSKVSDMPESTPTVGTSLASSTTEEISEEITTLRLRHATASTIEDTTSLPEKEILSEDNKELLANISNANSKQPFEVNKSHTEVHDFVNFTTKNVVHEESTTASLWDLLNLFGPRQHTTTLSPMVDLNNYSYFPLSNSYNYEPLETHSETNKSVVINESFNGVALNEAKPSEDNQNDTPENEATGVYNPFILQVKGCDIYGKYYNMGEVVKELSSSCKQCVCSGFGVDCNRIC</sequence>
<reference evidence="8" key="1">
    <citation type="submission" date="2011-05" db="EMBL/GenBank/DDBJ databases">
        <authorList>
            <person name="Richards S.R."/>
            <person name="Qu J."/>
            <person name="Jiang H."/>
            <person name="Jhangiani S.N."/>
            <person name="Agravi P."/>
            <person name="Goodspeed R."/>
            <person name="Gross S."/>
            <person name="Mandapat C."/>
            <person name="Jackson L."/>
            <person name="Mathew T."/>
            <person name="Pu L."/>
            <person name="Thornton R."/>
            <person name="Saada N."/>
            <person name="Wilczek-Boney K.B."/>
            <person name="Lee S."/>
            <person name="Kovar C."/>
            <person name="Wu Y."/>
            <person name="Scherer S.E."/>
            <person name="Worley K.C."/>
            <person name="Muzny D.M."/>
            <person name="Gibbs R."/>
        </authorList>
    </citation>
    <scope>NUCLEOTIDE SEQUENCE</scope>
    <source>
        <strain evidence="8">Brora</strain>
    </source>
</reference>
<comment type="subcellular location">
    <subcellularLocation>
        <location evidence="1">Secreted</location>
    </subcellularLocation>
</comment>
<feature type="signal peptide" evidence="5">
    <location>
        <begin position="1"/>
        <end position="26"/>
    </location>
</feature>
<evidence type="ECO:0000259" key="6">
    <source>
        <dbReference type="PROSITE" id="PS50184"/>
    </source>
</evidence>
<dbReference type="eggNOG" id="ENOG502RXHC">
    <property type="taxonomic scope" value="Eukaryota"/>
</dbReference>
<dbReference type="STRING" id="126957.T1IV15"/>
<evidence type="ECO:0000256" key="1">
    <source>
        <dbReference type="ARBA" id="ARBA00004613"/>
    </source>
</evidence>
<keyword evidence="8" id="KW-1185">Reference proteome</keyword>
<dbReference type="GO" id="GO:0005576">
    <property type="term" value="C:extracellular region"/>
    <property type="evidence" value="ECO:0007669"/>
    <property type="project" value="UniProtKB-SubCell"/>
</dbReference>
<dbReference type="EMBL" id="JH431569">
    <property type="status" value="NOT_ANNOTATED_CDS"/>
    <property type="molecule type" value="Genomic_DNA"/>
</dbReference>
<dbReference type="PANTHER" id="PTHR46698:SF3">
    <property type="entry name" value="TENECTIN ISOFORM 1-RELATED"/>
    <property type="match status" value="1"/>
</dbReference>
<dbReference type="InterPro" id="IPR001007">
    <property type="entry name" value="VWF_dom"/>
</dbReference>
<feature type="compositionally biased region" description="Basic residues" evidence="4">
    <location>
        <begin position="444"/>
        <end position="453"/>
    </location>
</feature>
<evidence type="ECO:0000256" key="2">
    <source>
        <dbReference type="ARBA" id="ARBA00022525"/>
    </source>
</evidence>
<protein>
    <recommendedName>
        <fullName evidence="6">VWFC domain-containing protein</fullName>
    </recommendedName>
</protein>
<dbReference type="Gene3D" id="2.10.70.10">
    <property type="entry name" value="Complement Module, domain 1"/>
    <property type="match status" value="1"/>
</dbReference>
<feature type="region of interest" description="Disordered" evidence="4">
    <location>
        <begin position="621"/>
        <end position="721"/>
    </location>
</feature>
<feature type="compositionally biased region" description="Basic and acidic residues" evidence="4">
    <location>
        <begin position="335"/>
        <end position="346"/>
    </location>
</feature>
<evidence type="ECO:0000313" key="7">
    <source>
        <dbReference type="EnsemblMetazoa" id="SMAR005003-PA"/>
    </source>
</evidence>
<feature type="region of interest" description="Disordered" evidence="4">
    <location>
        <begin position="327"/>
        <end position="473"/>
    </location>
</feature>
<feature type="compositionally biased region" description="Pro residues" evidence="4">
    <location>
        <begin position="658"/>
        <end position="699"/>
    </location>
</feature>
<dbReference type="Proteomes" id="UP000014500">
    <property type="component" value="Unassembled WGS sequence"/>
</dbReference>
<dbReference type="HOGENOM" id="CLU_256924_0_0_1"/>
<dbReference type="Gene3D" id="6.20.200.20">
    <property type="match status" value="1"/>
</dbReference>
<feature type="region of interest" description="Disordered" evidence="4">
    <location>
        <begin position="967"/>
        <end position="992"/>
    </location>
</feature>
<evidence type="ECO:0000313" key="8">
    <source>
        <dbReference type="Proteomes" id="UP000014500"/>
    </source>
</evidence>
<feature type="region of interest" description="Disordered" evidence="4">
    <location>
        <begin position="1131"/>
        <end position="1152"/>
    </location>
</feature>
<feature type="region of interest" description="Disordered" evidence="4">
    <location>
        <begin position="796"/>
        <end position="818"/>
    </location>
</feature>
<feature type="chain" id="PRO_5004578853" description="VWFC domain-containing protein" evidence="5">
    <location>
        <begin position="27"/>
        <end position="1362"/>
    </location>
</feature>
<organism evidence="7 8">
    <name type="scientific">Strigamia maritima</name>
    <name type="common">European centipede</name>
    <name type="synonym">Geophilus maritimus</name>
    <dbReference type="NCBI Taxonomy" id="126957"/>
    <lineage>
        <taxon>Eukaryota</taxon>
        <taxon>Metazoa</taxon>
        <taxon>Ecdysozoa</taxon>
        <taxon>Arthropoda</taxon>
        <taxon>Myriapoda</taxon>
        <taxon>Chilopoda</taxon>
        <taxon>Pleurostigmophora</taxon>
        <taxon>Geophilomorpha</taxon>
        <taxon>Linotaeniidae</taxon>
        <taxon>Strigamia</taxon>
    </lineage>
</organism>
<accession>T1IV15</accession>
<dbReference type="EnsemblMetazoa" id="SMAR005003-RA">
    <property type="protein sequence ID" value="SMAR005003-PA"/>
    <property type="gene ID" value="SMAR005003"/>
</dbReference>
<reference evidence="7" key="2">
    <citation type="submission" date="2015-02" db="UniProtKB">
        <authorList>
            <consortium name="EnsemblMetazoa"/>
        </authorList>
    </citation>
    <scope>IDENTIFICATION</scope>
</reference>
<keyword evidence="2" id="KW-0964">Secreted</keyword>
<proteinExistence type="predicted"/>
<evidence type="ECO:0000256" key="4">
    <source>
        <dbReference type="SAM" id="MobiDB-lite"/>
    </source>
</evidence>
<keyword evidence="3 5" id="KW-0732">Signal</keyword>
<feature type="compositionally biased region" description="Low complexity" evidence="4">
    <location>
        <begin position="700"/>
        <end position="713"/>
    </location>
</feature>
<feature type="region of interest" description="Disordered" evidence="4">
    <location>
        <begin position="832"/>
        <end position="852"/>
    </location>
</feature>
<dbReference type="InterPro" id="IPR052424">
    <property type="entry name" value="Kielin_Chordin-BMP_Reg"/>
</dbReference>
<feature type="domain" description="VWFC" evidence="6">
    <location>
        <begin position="27"/>
        <end position="92"/>
    </location>
</feature>
<feature type="compositionally biased region" description="Polar residues" evidence="4">
    <location>
        <begin position="805"/>
        <end position="815"/>
    </location>
</feature>
<evidence type="ECO:0000256" key="3">
    <source>
        <dbReference type="ARBA" id="ARBA00022729"/>
    </source>
</evidence>
<feature type="compositionally biased region" description="Low complexity" evidence="4">
    <location>
        <begin position="627"/>
        <end position="644"/>
    </location>
</feature>
<dbReference type="PROSITE" id="PS50184">
    <property type="entry name" value="VWFC_2"/>
    <property type="match status" value="1"/>
</dbReference>
<name>T1IV15_STRMM</name>
<feature type="compositionally biased region" description="Polar residues" evidence="4">
    <location>
        <begin position="1131"/>
        <end position="1144"/>
    </location>
</feature>
<feature type="compositionally biased region" description="Polar residues" evidence="4">
    <location>
        <begin position="454"/>
        <end position="468"/>
    </location>
</feature>
<dbReference type="SUPFAM" id="SSF57603">
    <property type="entry name" value="FnI-like domain"/>
    <property type="match status" value="3"/>
</dbReference>